<keyword evidence="3 5" id="KW-0479">Metal-binding</keyword>
<dbReference type="PRINTS" id="PR00385">
    <property type="entry name" value="P450"/>
</dbReference>
<comment type="caution">
    <text evidence="6">The sequence shown here is derived from an EMBL/GenBank/DDBJ whole genome shotgun (WGS) entry which is preliminary data.</text>
</comment>
<evidence type="ECO:0008006" key="8">
    <source>
        <dbReference type="Google" id="ProtNLM"/>
    </source>
</evidence>
<dbReference type="InterPro" id="IPR001128">
    <property type="entry name" value="Cyt_P450"/>
</dbReference>
<accession>A0A9Q0API2</accession>
<evidence type="ECO:0000313" key="7">
    <source>
        <dbReference type="Proteomes" id="UP000829685"/>
    </source>
</evidence>
<dbReference type="GO" id="GO:0004497">
    <property type="term" value="F:monooxygenase activity"/>
    <property type="evidence" value="ECO:0007669"/>
    <property type="project" value="InterPro"/>
</dbReference>
<comment type="cofactor">
    <cofactor evidence="5">
        <name>heme</name>
        <dbReference type="ChEBI" id="CHEBI:30413"/>
    </cofactor>
</comment>
<proteinExistence type="inferred from homology"/>
<dbReference type="Pfam" id="PF00067">
    <property type="entry name" value="p450"/>
    <property type="match status" value="1"/>
</dbReference>
<evidence type="ECO:0000256" key="1">
    <source>
        <dbReference type="ARBA" id="ARBA00010617"/>
    </source>
</evidence>
<evidence type="ECO:0000256" key="3">
    <source>
        <dbReference type="ARBA" id="ARBA00022723"/>
    </source>
</evidence>
<evidence type="ECO:0000256" key="5">
    <source>
        <dbReference type="PIRSR" id="PIRSR602401-1"/>
    </source>
</evidence>
<dbReference type="InterPro" id="IPR050121">
    <property type="entry name" value="Cytochrome_P450_monoxygenase"/>
</dbReference>
<dbReference type="Proteomes" id="UP000829685">
    <property type="component" value="Unassembled WGS sequence"/>
</dbReference>
<dbReference type="Gene3D" id="1.10.630.10">
    <property type="entry name" value="Cytochrome P450"/>
    <property type="match status" value="1"/>
</dbReference>
<protein>
    <recommendedName>
        <fullName evidence="8">Cytochrome P450</fullName>
    </recommendedName>
</protein>
<evidence type="ECO:0000313" key="6">
    <source>
        <dbReference type="EMBL" id="KAI1869630.1"/>
    </source>
</evidence>
<reference evidence="6" key="1">
    <citation type="submission" date="2021-03" db="EMBL/GenBank/DDBJ databases">
        <title>Revisited historic fungal species revealed as producer of novel bioactive compounds through whole genome sequencing and comparative genomics.</title>
        <authorList>
            <person name="Vignolle G.A."/>
            <person name="Hochenegger N."/>
            <person name="Mach R.L."/>
            <person name="Mach-Aigner A.R."/>
            <person name="Javad Rahimi M."/>
            <person name="Salim K.A."/>
            <person name="Chan C.M."/>
            <person name="Lim L.B.L."/>
            <person name="Cai F."/>
            <person name="Druzhinina I.S."/>
            <person name="U'Ren J.M."/>
            <person name="Derntl C."/>
        </authorList>
    </citation>
    <scope>NUCLEOTIDE SEQUENCE</scope>
    <source>
        <strain evidence="6">TUCIM 5799</strain>
    </source>
</reference>
<dbReference type="InterPro" id="IPR036396">
    <property type="entry name" value="Cyt_P450_sf"/>
</dbReference>
<dbReference type="InterPro" id="IPR002401">
    <property type="entry name" value="Cyt_P450_E_grp-I"/>
</dbReference>
<comment type="similarity">
    <text evidence="1">Belongs to the cytochrome P450 family.</text>
</comment>
<evidence type="ECO:0000256" key="4">
    <source>
        <dbReference type="ARBA" id="ARBA00023004"/>
    </source>
</evidence>
<dbReference type="GO" id="GO:0020037">
    <property type="term" value="F:heme binding"/>
    <property type="evidence" value="ECO:0007669"/>
    <property type="project" value="InterPro"/>
</dbReference>
<keyword evidence="4 5" id="KW-0408">Iron</keyword>
<sequence>MALGSIPSLEEMVAAANADIIGHVATGHSFTAQESSTNLITDLTKLSRIIRGDTTVIPSLKEKLFRSQTIRRLAVKTSNMIEDRIVYRWRRMQNIQQESGHDTWDSKNRAMPIVDAVLRNRLKTENTLLPGTLSMVTENIKSIIFAGVDTTASVISHALYELSQNPVALQQLRKEHDDVLGSDSSHLWDSILSKPSLLNELPYTLAVMKETMRMYTPIGSTRMGQKGFNINTGDARTSYPTEGCMVYLAGPALHRDPDLYPRPGEFHPERFMSDGRSEWPDLPKHAYRPFEMGPRTCLGQDLALLESKVLLVLLARRFDFQPDYKGDDSPRNSIEGYGRRAYQTMYTTAKPKEGIPMLIKLRN</sequence>
<dbReference type="PRINTS" id="PR00463">
    <property type="entry name" value="EP450I"/>
</dbReference>
<keyword evidence="7" id="KW-1185">Reference proteome</keyword>
<gene>
    <name evidence="6" type="ORF">JX265_006720</name>
</gene>
<evidence type="ECO:0000256" key="2">
    <source>
        <dbReference type="ARBA" id="ARBA00022617"/>
    </source>
</evidence>
<dbReference type="PANTHER" id="PTHR24305">
    <property type="entry name" value="CYTOCHROME P450"/>
    <property type="match status" value="1"/>
</dbReference>
<dbReference type="PANTHER" id="PTHR24305:SF166">
    <property type="entry name" value="CYTOCHROME P450 12A4, MITOCHONDRIAL-RELATED"/>
    <property type="match status" value="1"/>
</dbReference>
<dbReference type="EMBL" id="JAFIMR010000015">
    <property type="protein sequence ID" value="KAI1869630.1"/>
    <property type="molecule type" value="Genomic_DNA"/>
</dbReference>
<dbReference type="GO" id="GO:0016705">
    <property type="term" value="F:oxidoreductase activity, acting on paired donors, with incorporation or reduction of molecular oxygen"/>
    <property type="evidence" value="ECO:0007669"/>
    <property type="project" value="InterPro"/>
</dbReference>
<dbReference type="SUPFAM" id="SSF48264">
    <property type="entry name" value="Cytochrome P450"/>
    <property type="match status" value="1"/>
</dbReference>
<feature type="binding site" description="axial binding residue" evidence="5">
    <location>
        <position position="297"/>
    </location>
    <ligand>
        <name>heme</name>
        <dbReference type="ChEBI" id="CHEBI:30413"/>
    </ligand>
    <ligandPart>
        <name>Fe</name>
        <dbReference type="ChEBI" id="CHEBI:18248"/>
    </ligandPart>
</feature>
<dbReference type="GO" id="GO:0005506">
    <property type="term" value="F:iron ion binding"/>
    <property type="evidence" value="ECO:0007669"/>
    <property type="project" value="InterPro"/>
</dbReference>
<dbReference type="AlphaFoldDB" id="A0A9Q0API2"/>
<name>A0A9Q0API2_9PEZI</name>
<keyword evidence="2 5" id="KW-0349">Heme</keyword>
<organism evidence="6 7">
    <name type="scientific">Neoarthrinium moseri</name>
    <dbReference type="NCBI Taxonomy" id="1658444"/>
    <lineage>
        <taxon>Eukaryota</taxon>
        <taxon>Fungi</taxon>
        <taxon>Dikarya</taxon>
        <taxon>Ascomycota</taxon>
        <taxon>Pezizomycotina</taxon>
        <taxon>Sordariomycetes</taxon>
        <taxon>Xylariomycetidae</taxon>
        <taxon>Amphisphaeriales</taxon>
        <taxon>Apiosporaceae</taxon>
        <taxon>Neoarthrinium</taxon>
    </lineage>
</organism>